<dbReference type="InterPro" id="IPR008251">
    <property type="entry name" value="Chromo_shadow_dom"/>
</dbReference>
<dbReference type="InterPro" id="IPR016197">
    <property type="entry name" value="Chromo-like_dom_sf"/>
</dbReference>
<dbReference type="SMART" id="SM00300">
    <property type="entry name" value="ChSh"/>
    <property type="match status" value="1"/>
</dbReference>
<feature type="compositionally biased region" description="Basic and acidic residues" evidence="3">
    <location>
        <begin position="11"/>
        <end position="33"/>
    </location>
</feature>
<gene>
    <name evidence="5" type="ORF">VKT23_005033</name>
</gene>
<evidence type="ECO:0000256" key="3">
    <source>
        <dbReference type="SAM" id="MobiDB-lite"/>
    </source>
</evidence>
<dbReference type="InterPro" id="IPR051219">
    <property type="entry name" value="Heterochromatin_chromo-domain"/>
</dbReference>
<sequence length="265" mass="30335">MARSASIVSDSDEKARDASETNDKVTDDDHENGVEGDEDDEEYEIEEILKHRRNMFEDGRIGYFCRWKGYGPDQNSWVDEKDAGNATELIDAYWAKQNAKKKPRKSTDAKTRQSTAAESPDPAPAPKKRGRKSAAKSEDVEPEEEEQTSKRQRTKTASRTKTQSTEPEDVVMEELEDQISGPEYMKKHFPNRKSWEDIVDTIDTVERSPTDGSLLVYFRLNAKNGGTRVRLESPICREKFPQALITFYESNLKWKETEVDDMPLS</sequence>
<keyword evidence="6" id="KW-1185">Reference proteome</keyword>
<dbReference type="Proteomes" id="UP001498398">
    <property type="component" value="Unassembled WGS sequence"/>
</dbReference>
<accession>A0ABR1JV71</accession>
<feature type="region of interest" description="Disordered" evidence="3">
    <location>
        <begin position="1"/>
        <end position="43"/>
    </location>
</feature>
<dbReference type="SUPFAM" id="SSF54160">
    <property type="entry name" value="Chromo domain-like"/>
    <property type="match status" value="2"/>
</dbReference>
<reference evidence="5 6" key="1">
    <citation type="submission" date="2024-01" db="EMBL/GenBank/DDBJ databases">
        <title>A draft genome for the cacao thread blight pathogen Marasmiellus scandens.</title>
        <authorList>
            <person name="Baruah I.K."/>
            <person name="Leung J."/>
            <person name="Bukari Y."/>
            <person name="Amoako-Attah I."/>
            <person name="Meinhardt L.W."/>
            <person name="Bailey B.A."/>
            <person name="Cohen S.P."/>
        </authorList>
    </citation>
    <scope>NUCLEOTIDE SEQUENCE [LARGE SCALE GENOMIC DNA]</scope>
    <source>
        <strain evidence="5 6">GH-19</strain>
    </source>
</reference>
<dbReference type="SMART" id="SM00298">
    <property type="entry name" value="CHROMO"/>
    <property type="match status" value="1"/>
</dbReference>
<organism evidence="5 6">
    <name type="scientific">Marasmiellus scandens</name>
    <dbReference type="NCBI Taxonomy" id="2682957"/>
    <lineage>
        <taxon>Eukaryota</taxon>
        <taxon>Fungi</taxon>
        <taxon>Dikarya</taxon>
        <taxon>Basidiomycota</taxon>
        <taxon>Agaricomycotina</taxon>
        <taxon>Agaricomycetes</taxon>
        <taxon>Agaricomycetidae</taxon>
        <taxon>Agaricales</taxon>
        <taxon>Marasmiineae</taxon>
        <taxon>Omphalotaceae</taxon>
        <taxon>Marasmiellus</taxon>
    </lineage>
</organism>
<proteinExistence type="predicted"/>
<dbReference type="InterPro" id="IPR023780">
    <property type="entry name" value="Chromo_domain"/>
</dbReference>
<evidence type="ECO:0000313" key="5">
    <source>
        <dbReference type="EMBL" id="KAK7466306.1"/>
    </source>
</evidence>
<comment type="subcellular location">
    <subcellularLocation>
        <location evidence="1">Nucleus</location>
    </subcellularLocation>
</comment>
<dbReference type="Pfam" id="PF00385">
    <property type="entry name" value="Chromo"/>
    <property type="match status" value="1"/>
</dbReference>
<dbReference type="EMBL" id="JBANRG010000005">
    <property type="protein sequence ID" value="KAK7466306.1"/>
    <property type="molecule type" value="Genomic_DNA"/>
</dbReference>
<dbReference type="InterPro" id="IPR000953">
    <property type="entry name" value="Chromo/chromo_shadow_dom"/>
</dbReference>
<feature type="domain" description="Chromo" evidence="4">
    <location>
        <begin position="43"/>
        <end position="105"/>
    </location>
</feature>
<dbReference type="Pfam" id="PF01393">
    <property type="entry name" value="Chromo_shadow"/>
    <property type="match status" value="1"/>
</dbReference>
<keyword evidence="2" id="KW-0539">Nucleus</keyword>
<dbReference type="PROSITE" id="PS50013">
    <property type="entry name" value="CHROMO_2"/>
    <property type="match status" value="1"/>
</dbReference>
<evidence type="ECO:0000313" key="6">
    <source>
        <dbReference type="Proteomes" id="UP001498398"/>
    </source>
</evidence>
<evidence type="ECO:0000256" key="2">
    <source>
        <dbReference type="ARBA" id="ARBA00023242"/>
    </source>
</evidence>
<dbReference type="PANTHER" id="PTHR22812">
    <property type="entry name" value="CHROMOBOX PROTEIN"/>
    <property type="match status" value="1"/>
</dbReference>
<evidence type="ECO:0000259" key="4">
    <source>
        <dbReference type="PROSITE" id="PS50013"/>
    </source>
</evidence>
<feature type="region of interest" description="Disordered" evidence="3">
    <location>
        <begin position="94"/>
        <end position="172"/>
    </location>
</feature>
<feature type="compositionally biased region" description="Acidic residues" evidence="3">
    <location>
        <begin position="34"/>
        <end position="43"/>
    </location>
</feature>
<dbReference type="Gene3D" id="2.40.50.40">
    <property type="match status" value="2"/>
</dbReference>
<evidence type="ECO:0000256" key="1">
    <source>
        <dbReference type="ARBA" id="ARBA00004123"/>
    </source>
</evidence>
<comment type="caution">
    <text evidence="5">The sequence shown here is derived from an EMBL/GenBank/DDBJ whole genome shotgun (WGS) entry which is preliminary data.</text>
</comment>
<name>A0ABR1JV71_9AGAR</name>
<protein>
    <recommendedName>
        <fullName evidence="4">Chromo domain-containing protein</fullName>
    </recommendedName>
</protein>